<dbReference type="GO" id="GO:0003688">
    <property type="term" value="F:DNA replication origin binding"/>
    <property type="evidence" value="ECO:0007669"/>
    <property type="project" value="TreeGrafter"/>
</dbReference>
<dbReference type="AlphaFoldDB" id="A0A5J4YNX7"/>
<reference evidence="3" key="1">
    <citation type="journal article" date="2019" name="Nat. Commun.">
        <title>Expansion of phycobilisome linker gene families in mesophilic red algae.</title>
        <authorList>
            <person name="Lee J."/>
            <person name="Kim D."/>
            <person name="Bhattacharya D."/>
            <person name="Yoon H.S."/>
        </authorList>
    </citation>
    <scope>NUCLEOTIDE SEQUENCE [LARGE SCALE GENOMIC DNA]</scope>
    <source>
        <strain evidence="3">CCMP 1328</strain>
    </source>
</reference>
<dbReference type="InterPro" id="IPR040855">
    <property type="entry name" value="ORC_WH_C"/>
</dbReference>
<feature type="domain" description="Origin recognition complex subunit 3 winged helix C-terminal" evidence="1">
    <location>
        <begin position="690"/>
        <end position="799"/>
    </location>
</feature>
<dbReference type="EMBL" id="VRMN01000008">
    <property type="protein sequence ID" value="KAA8493016.1"/>
    <property type="molecule type" value="Genomic_DNA"/>
</dbReference>
<protein>
    <recommendedName>
        <fullName evidence="1">Origin recognition complex subunit 3 winged helix C-terminal domain-containing protein</fullName>
    </recommendedName>
</protein>
<dbReference type="Pfam" id="PF18137">
    <property type="entry name" value="WHD_ORC"/>
    <property type="match status" value="1"/>
</dbReference>
<dbReference type="PANTHER" id="PTHR12748:SF0">
    <property type="entry name" value="ORIGIN RECOGNITION COMPLEX SUBUNIT 3"/>
    <property type="match status" value="1"/>
</dbReference>
<evidence type="ECO:0000259" key="1">
    <source>
        <dbReference type="Pfam" id="PF18137"/>
    </source>
</evidence>
<comment type="caution">
    <text evidence="2">The sequence shown here is derived from an EMBL/GenBank/DDBJ whole genome shotgun (WGS) entry which is preliminary data.</text>
</comment>
<dbReference type="PANTHER" id="PTHR12748">
    <property type="entry name" value="ORIGIN RECOGNITION COMPLEX SUBUNIT 3"/>
    <property type="match status" value="1"/>
</dbReference>
<keyword evidence="3" id="KW-1185">Reference proteome</keyword>
<organism evidence="2 3">
    <name type="scientific">Porphyridium purpureum</name>
    <name type="common">Red alga</name>
    <name type="synonym">Porphyridium cruentum</name>
    <dbReference type="NCBI Taxonomy" id="35688"/>
    <lineage>
        <taxon>Eukaryota</taxon>
        <taxon>Rhodophyta</taxon>
        <taxon>Bangiophyceae</taxon>
        <taxon>Porphyridiales</taxon>
        <taxon>Porphyridiaceae</taxon>
        <taxon>Porphyridium</taxon>
    </lineage>
</organism>
<evidence type="ECO:0000313" key="2">
    <source>
        <dbReference type="EMBL" id="KAA8493016.1"/>
    </source>
</evidence>
<accession>A0A5J4YNX7</accession>
<dbReference type="GO" id="GO:0006270">
    <property type="term" value="P:DNA replication initiation"/>
    <property type="evidence" value="ECO:0007669"/>
    <property type="project" value="TreeGrafter"/>
</dbReference>
<proteinExistence type="predicted"/>
<dbReference type="GO" id="GO:0005656">
    <property type="term" value="C:nuclear pre-replicative complex"/>
    <property type="evidence" value="ECO:0007669"/>
    <property type="project" value="TreeGrafter"/>
</dbReference>
<evidence type="ECO:0000313" key="3">
    <source>
        <dbReference type="Proteomes" id="UP000324585"/>
    </source>
</evidence>
<dbReference type="Proteomes" id="UP000324585">
    <property type="component" value="Unassembled WGS sequence"/>
</dbReference>
<dbReference type="InterPro" id="IPR020795">
    <property type="entry name" value="ORC3"/>
</dbReference>
<gene>
    <name evidence="2" type="ORF">FVE85_9288</name>
</gene>
<dbReference type="GO" id="GO:0031261">
    <property type="term" value="C:DNA replication preinitiation complex"/>
    <property type="evidence" value="ECO:0007669"/>
    <property type="project" value="TreeGrafter"/>
</dbReference>
<sequence length="806" mass="88420">MNPARPGAESGPEGVQVARAAYNVKAVAMKPRESQSRHAAAKRDTAFVSQASLLAEENKSGLVTRQEVREVKIVIEQALVQVIRPHVEQVCAFLSSPTGGREHRLGRDELAISWGDDSDTLSLPPPALKCAVVALDASMSMVNELFLDQVRQQLASSETCREGLHEKSWVLVKLDRRHSQSAASACQEIERAQKARGSACKATIVVIEQLASFDNDVLSDLVYFCSQKQRFPTNVASRRSRDSATISLLALTGVHVHKLHSALRVRDVARVQIEAFPVCLDLDVTSQVASSLLGAQRLTDECVLEQENGPCFIPASGVWSMLALERDGKHAVGDTLFSVLASAARLHFASRAHGCFIGDLVRDLDVQTWCRSLRNPECWKDTWLEMKVCALGRDVQDVLFQLIAERVPISAEGQGAPRGILAAMHALGSWLLVLPLFRNVLAVFCEAVEGRDVRLWEFEHLVIDSRFDTGAFPKLIEHWFRKLEERSSLEQLTKVTGFWALHVEMWMRKCSDLRDAQQNGTINVEYIEAIADIQARTIQLSLEVSASYESVSSGKDSDVGTLQQASAHLAPASHIQPFVRGSRGAHAAKKRRREALLAPAAGGGEAVGAAALALDASERSKGPLQVFRSKCSKLLREFFALIPCSYTVPLSELLVFRNLDALRASCSGLHPSIPSAHIVQVLKDDSFAPDALAAQAVLQDLRLVFEALDQAPLYLHMNDWFDAFYNSLVVASYAGHREAREHSEHAEESGAADVHSTLTSCVSFTDAVARFKCAVTALEHMGLCIKAPRRAQHVQRTMFSHSAGTV</sequence>
<name>A0A5J4YNX7_PORPP</name>
<dbReference type="GO" id="GO:0005664">
    <property type="term" value="C:nuclear origin of replication recognition complex"/>
    <property type="evidence" value="ECO:0007669"/>
    <property type="project" value="InterPro"/>
</dbReference>